<keyword evidence="1" id="KW-1133">Transmembrane helix</keyword>
<dbReference type="GeneID" id="123185922"/>
<dbReference type="InterPro" id="IPR004158">
    <property type="entry name" value="DUF247_pln"/>
</dbReference>
<dbReference type="Gramene" id="TraesPARA_EIv1.0_0364210.1">
    <property type="protein sequence ID" value="TraesPARA_EIv1.0_0364210.1.CDS1"/>
    <property type="gene ID" value="TraesPARA_EIv1.0_0364210"/>
</dbReference>
<dbReference type="PANTHER" id="PTHR31549">
    <property type="entry name" value="PROTEIN, PUTATIVE (DUF247)-RELATED-RELATED"/>
    <property type="match status" value="1"/>
</dbReference>
<accession>A0A3B6B3T9</accession>
<keyword evidence="1" id="KW-0472">Membrane</keyword>
<dbReference type="Gramene" id="TraesLAC2A03G00768870.1">
    <property type="protein sequence ID" value="TraesLAC2A03G00768870.1.CDS1"/>
    <property type="gene ID" value="TraesLAC2A03G00768870"/>
</dbReference>
<dbReference type="AlphaFoldDB" id="A0A3B6B3T9"/>
<dbReference type="Gramene" id="TraesSTA2A03G00763280.1">
    <property type="protein sequence ID" value="TraesSTA2A03G00763280.1.CDS1"/>
    <property type="gene ID" value="TraesSTA2A03G00763280"/>
</dbReference>
<dbReference type="Gramene" id="TraesROB_scaffold_002572_01G000900.1">
    <property type="protein sequence ID" value="TraesROB_scaffold_002572_01G000900.1"/>
    <property type="gene ID" value="TraesROB_scaffold_002572_01G000900"/>
</dbReference>
<keyword evidence="1" id="KW-0812">Transmembrane</keyword>
<evidence type="ECO:0000313" key="2">
    <source>
        <dbReference type="EnsemblPlants" id="TraesCS2A02G426400.1.cds1"/>
    </source>
</evidence>
<dbReference type="Gramene" id="TraesCS2A03G1017400.1">
    <property type="protein sequence ID" value="TraesCS2A03G1017400.1.CDS1"/>
    <property type="gene ID" value="TraesCS2A03G1017400"/>
</dbReference>
<evidence type="ECO:0000256" key="1">
    <source>
        <dbReference type="SAM" id="Phobius"/>
    </source>
</evidence>
<dbReference type="Gramene" id="TraesNOR2A03G00774940.1">
    <property type="protein sequence ID" value="TraesNOR2A03G00774940.1.CDS1"/>
    <property type="gene ID" value="TraesNOR2A03G00774940"/>
</dbReference>
<sequence>MEAPCDYQLAVADYWDGKPAMEPTVWVPGLSLQMTVAAPASNSDLVVTSSGRQQLKQVDEYDHYAVQVFERAAESLKSRVEEMDTKMHLFPPSMGDLADEYAAPKVVSIGPYHHGRTPALQEMESVKHAAACHFVKATGRPIQEVYWAVCTVAEEARAHYDAGKLRGLGDDDFKPMMFLDGCFLLQYMQFWCRESGGDEDPDMDPSLYNAFSSIDRPILSDVVLLENQLPWVVIDALLSFLPQPGLDMETLIGRVKQTLQTRQVRYFDAPTLDYTPPHLLGLLRHHIVGSNDTKKSEPELSERAKELSVSVSAMELAEIGIEITATKATREGAELRNMGVRRSAYLTGELFLAPLSLNDANATFLVNMAALEQCTTPDFFGEDEEKSAVCSYLCLLGMVTDSEEDVQQLRKKGILQGGAGLSNKDALDLLNKLENRLRPGTHYLSTMILIQNYKTDRWKRIQFHKFHYNHRKAIFLTFSGIAGFASFLGTLKSLNLK</sequence>
<dbReference type="Proteomes" id="UP000019116">
    <property type="component" value="Chromosome 2A"/>
</dbReference>
<proteinExistence type="predicted"/>
<dbReference type="Pfam" id="PF03140">
    <property type="entry name" value="DUF247"/>
    <property type="match status" value="1"/>
</dbReference>
<dbReference type="PANTHER" id="PTHR31549:SF196">
    <property type="match status" value="1"/>
</dbReference>
<reference evidence="2" key="2">
    <citation type="submission" date="2018-10" db="UniProtKB">
        <authorList>
            <consortium name="EnsemblPlants"/>
        </authorList>
    </citation>
    <scope>IDENTIFICATION</scope>
</reference>
<dbReference type="Gramene" id="TraesSYM2A03G00772950.1">
    <property type="protein sequence ID" value="TraesSYM2A03G00772950.1.CDS1"/>
    <property type="gene ID" value="TraesSYM2A03G00772950"/>
</dbReference>
<protein>
    <submittedName>
        <fullName evidence="2">Uncharacterized protein</fullName>
    </submittedName>
</protein>
<name>A0A3B6B3T9_WHEAT</name>
<feature type="transmembrane region" description="Helical" evidence="1">
    <location>
        <begin position="473"/>
        <end position="491"/>
    </location>
</feature>
<keyword evidence="3" id="KW-1185">Reference proteome</keyword>
<dbReference type="OMA" id="NEANRRC"/>
<dbReference type="Gramene" id="TraesCLE_scaffold_087142_01G000100.1">
    <property type="protein sequence ID" value="TraesCLE_scaffold_087142_01G000100.1"/>
    <property type="gene ID" value="TraesCLE_scaffold_087142_01G000100"/>
</dbReference>
<gene>
    <name evidence="2" type="primary">LOC123185922</name>
</gene>
<dbReference type="Gramene" id="TraesJUL2A03G00769750.1">
    <property type="protein sequence ID" value="TraesJUL2A03G00769750.1.CDS1"/>
    <property type="gene ID" value="TraesJUL2A03G00769750"/>
</dbReference>
<dbReference type="PaxDb" id="4565-Traes_2AL_6E4EEACA2.1"/>
<dbReference type="Gramene" id="TraesJAG2A03G00764910.1">
    <property type="protein sequence ID" value="TraesJAG2A03G00764910.1.CDS1"/>
    <property type="gene ID" value="TraesJAG2A03G00764910"/>
</dbReference>
<dbReference type="Gramene" id="TraesWEE_scaffold_012574_01G000600.1">
    <property type="protein sequence ID" value="TraesWEE_scaffold_012574_01G000600.1"/>
    <property type="gene ID" value="TraesWEE_scaffold_012574_01G000600"/>
</dbReference>
<dbReference type="Gramene" id="TraesMAC2A03G00763860.1">
    <property type="protein sequence ID" value="TraesMAC2A03G00763860.1.CDS1"/>
    <property type="gene ID" value="TraesMAC2A03G00763860"/>
</dbReference>
<dbReference type="STRING" id="4565.A0A3B6B3T9"/>
<dbReference type="Gramene" id="TraesLDM2A03G00767700.1">
    <property type="protein sequence ID" value="TraesLDM2A03G00767700.1.CDS1"/>
    <property type="gene ID" value="TraesLDM2A03G00767700"/>
</dbReference>
<dbReference type="Gramene" id="TraesARI2A03G00773280.1">
    <property type="protein sequence ID" value="TraesARI2A03G00773280.1.CDS1"/>
    <property type="gene ID" value="TraesARI2A03G00773280"/>
</dbReference>
<reference evidence="2" key="1">
    <citation type="submission" date="2018-08" db="EMBL/GenBank/DDBJ databases">
        <authorList>
            <person name="Rossello M."/>
        </authorList>
    </citation>
    <scope>NUCLEOTIDE SEQUENCE [LARGE SCALE GENOMIC DNA]</scope>
    <source>
        <strain evidence="2">cv. Chinese Spring</strain>
    </source>
</reference>
<evidence type="ECO:0000313" key="3">
    <source>
        <dbReference type="Proteomes" id="UP000019116"/>
    </source>
</evidence>
<organism evidence="2">
    <name type="scientific">Triticum aestivum</name>
    <name type="common">Wheat</name>
    <dbReference type="NCBI Taxonomy" id="4565"/>
    <lineage>
        <taxon>Eukaryota</taxon>
        <taxon>Viridiplantae</taxon>
        <taxon>Streptophyta</taxon>
        <taxon>Embryophyta</taxon>
        <taxon>Tracheophyta</taxon>
        <taxon>Spermatophyta</taxon>
        <taxon>Magnoliopsida</taxon>
        <taxon>Liliopsida</taxon>
        <taxon>Poales</taxon>
        <taxon>Poaceae</taxon>
        <taxon>BOP clade</taxon>
        <taxon>Pooideae</taxon>
        <taxon>Triticodae</taxon>
        <taxon>Triticeae</taxon>
        <taxon>Triticinae</taxon>
        <taxon>Triticum</taxon>
    </lineage>
</organism>
<dbReference type="Gramene" id="TraesCAD_scaffold_015608_01G000500.1">
    <property type="protein sequence ID" value="TraesCAD_scaffold_015608_01G000500.1"/>
    <property type="gene ID" value="TraesCAD_scaffold_015608_01G000500"/>
</dbReference>
<dbReference type="RefSeq" id="XP_044453665.1">
    <property type="nucleotide sequence ID" value="XM_044597730.1"/>
</dbReference>
<dbReference type="OrthoDB" id="1849062at2759"/>
<dbReference type="Gramene" id="TraesCS2A02G426400.1">
    <property type="protein sequence ID" value="TraesCS2A02G426400.1.cds1"/>
    <property type="gene ID" value="TraesCS2A02G426400"/>
</dbReference>
<dbReference type="Gramene" id="TraesRN2A0101000000.1">
    <property type="protein sequence ID" value="TraesRN2A0101000000.1"/>
    <property type="gene ID" value="TraesRN2A0101000000"/>
</dbReference>
<dbReference type="EnsemblPlants" id="TraesCS2A02G426400.1">
    <property type="protein sequence ID" value="TraesCS2A02G426400.1.cds1"/>
    <property type="gene ID" value="TraesCS2A02G426400"/>
</dbReference>